<accession>X1FFX9</accession>
<comment type="caution">
    <text evidence="1">The sequence shown here is derived from an EMBL/GenBank/DDBJ whole genome shotgun (WGS) entry which is preliminary data.</text>
</comment>
<protein>
    <submittedName>
        <fullName evidence="1">Uncharacterized protein</fullName>
    </submittedName>
</protein>
<dbReference type="PANTHER" id="PTHR30337">
    <property type="entry name" value="COMPONENT OF ATP-DEPENDENT DSDNA EXONUCLEASE"/>
    <property type="match status" value="1"/>
</dbReference>
<gene>
    <name evidence="1" type="ORF">S03H2_23426</name>
</gene>
<sequence length="161" mass="18083">IERINFGEEKEDKGFCLVNIGKGKTSYEFIPVPARRFITIDSVIPQGEDPTNTLLHEIESHDLSDAIVRIFYTMPAEGVDSLDFNKINSALGEAFLVATIAEKTKPIERTRRAEVSEDLGMLDALDKYIQSNPELVPLTDELKTRAQKLEQELENEDMKGG</sequence>
<dbReference type="InterPro" id="IPR050535">
    <property type="entry name" value="DNA_Repair-Maintenance_Comp"/>
</dbReference>
<reference evidence="1" key="1">
    <citation type="journal article" date="2014" name="Front. Microbiol.">
        <title>High frequency of phylogenetically diverse reductive dehalogenase-homologous genes in deep subseafloor sedimentary metagenomes.</title>
        <authorList>
            <person name="Kawai M."/>
            <person name="Futagami T."/>
            <person name="Toyoda A."/>
            <person name="Takaki Y."/>
            <person name="Nishi S."/>
            <person name="Hori S."/>
            <person name="Arai W."/>
            <person name="Tsubouchi T."/>
            <person name="Morono Y."/>
            <person name="Uchiyama I."/>
            <person name="Ito T."/>
            <person name="Fujiyama A."/>
            <person name="Inagaki F."/>
            <person name="Takami H."/>
        </authorList>
    </citation>
    <scope>NUCLEOTIDE SEQUENCE</scope>
    <source>
        <strain evidence="1">Expedition CK06-06</strain>
    </source>
</reference>
<proteinExistence type="predicted"/>
<evidence type="ECO:0000313" key="1">
    <source>
        <dbReference type="EMBL" id="GAH31430.1"/>
    </source>
</evidence>
<dbReference type="PANTHER" id="PTHR30337:SF0">
    <property type="entry name" value="NUCLEASE SBCCD SUBUNIT D"/>
    <property type="match status" value="1"/>
</dbReference>
<dbReference type="AlphaFoldDB" id="X1FFX9"/>
<organism evidence="1">
    <name type="scientific">marine sediment metagenome</name>
    <dbReference type="NCBI Taxonomy" id="412755"/>
    <lineage>
        <taxon>unclassified sequences</taxon>
        <taxon>metagenomes</taxon>
        <taxon>ecological metagenomes</taxon>
    </lineage>
</organism>
<name>X1FFX9_9ZZZZ</name>
<dbReference type="EMBL" id="BARU01012794">
    <property type="protein sequence ID" value="GAH31430.1"/>
    <property type="molecule type" value="Genomic_DNA"/>
</dbReference>
<feature type="non-terminal residue" evidence="1">
    <location>
        <position position="1"/>
    </location>
</feature>